<evidence type="ECO:0000256" key="2">
    <source>
        <dbReference type="ARBA" id="ARBA00022475"/>
    </source>
</evidence>
<keyword evidence="6" id="KW-0732">Signal</keyword>
<dbReference type="Proteomes" id="UP001241472">
    <property type="component" value="Unassembled WGS sequence"/>
</dbReference>
<feature type="compositionally biased region" description="Low complexity" evidence="7">
    <location>
        <begin position="76"/>
        <end position="101"/>
    </location>
</feature>
<keyword evidence="3 6" id="KW-0812">Transmembrane</keyword>
<keyword evidence="6" id="KW-0135">Cellulose biosynthesis</keyword>
<keyword evidence="2 6" id="KW-1003">Cell membrane</keyword>
<dbReference type="Gene3D" id="2.60.120.260">
    <property type="entry name" value="Galactose-binding domain-like"/>
    <property type="match status" value="2"/>
</dbReference>
<keyword evidence="6" id="KW-0997">Cell inner membrane</keyword>
<sequence length="827" mass="87933">MRKTCLVATLSLLTATCAFAQSPGAQSSGFDMSGERPAGTTQPPASANSEPRQQPAPPAGSAAPAMPQQAPPITPQMPAQAAPQPQVTQPPAAQPGQKAPPSRVSPAGQPASQGFRRYIVPASSMVLEGEHDRHSWSVYVTPEQAGSPARLNLGYQNAVVVAPEASQISILVNNRLIGQQQVTASENPAQVSFAVPPGLLQQGVNVVTMRADQRHRTDCSIESTYELWSNIDPANTYLAFNGALATRLSSTDAIRAIGVDETGSTTFNMVVPSLDQPGTLKPVLRLTQGLSILSGMPSQKFEFQTDRLTPSASGKLTVLVGTAAELQPLFPDLPPAAASAPIATFVDDRRTGQPVFVVSGPSWQSIAAAVDSVVSPVDRPLSVQRSVISTQRWSAPDAPMLFSNANLSFSQLGMETLEFSGRRVRSGFKIGVPADFYAQGYGEATILLDAAYSQAVLPGSQINVYVNGNIASTVPIVTSGGGILRHLPIRVTMRHFKPGVNTVEMETVLRTQEDDVCAPGASASTTPRFALFDTSEFHMPDFARIGQRPDLASMAGTGYPYSRDEDATPLFMDRVDRDTLSATATLLSRMALAAGRPLLIEPIASANAAGDRDAIFVGSITQMPVPVLSQVNIASTSQSAWRPTAGATTENVNTGEVFDQWRDRVSGGNWNGQISAFQEWMQRNFDISLRSFRLLPGSEEPFAPSNAATFMVAQGVSPAGNGTWTVATAPSASDLADGARVMSSQDFWPQVTGRVTTYSSRTGRVDNVAVEGFSFVPPTDNSIWNYRLIAANWLSTNVLYFAAVFAAVTFMVGIATAALLSNLGRRK</sequence>
<comment type="function">
    <text evidence="6">Binds the cellulose synthase activator, bis-(3'-5') cyclic diguanylic acid (c-di-GMP).</text>
</comment>
<keyword evidence="9" id="KW-1185">Reference proteome</keyword>
<evidence type="ECO:0000313" key="9">
    <source>
        <dbReference type="Proteomes" id="UP001241472"/>
    </source>
</evidence>
<evidence type="ECO:0000256" key="3">
    <source>
        <dbReference type="ARBA" id="ARBA00022692"/>
    </source>
</evidence>
<dbReference type="PANTHER" id="PTHR39083:SF1">
    <property type="entry name" value="CYCLIC DI-GMP-BINDING PROTEIN"/>
    <property type="match status" value="1"/>
</dbReference>
<feature type="chain" id="PRO_5044950505" description="Cyclic di-GMP-binding protein" evidence="6">
    <location>
        <begin position="21"/>
        <end position="827"/>
    </location>
</feature>
<evidence type="ECO:0000256" key="7">
    <source>
        <dbReference type="SAM" id="MobiDB-lite"/>
    </source>
</evidence>
<keyword evidence="5 6" id="KW-0472">Membrane</keyword>
<feature type="transmembrane region" description="Helical" evidence="6">
    <location>
        <begin position="798"/>
        <end position="820"/>
    </location>
</feature>
<keyword evidence="4 6" id="KW-1133">Transmembrane helix</keyword>
<feature type="region of interest" description="Disordered" evidence="7">
    <location>
        <begin position="22"/>
        <end position="113"/>
    </location>
</feature>
<feature type="compositionally biased region" description="Low complexity" evidence="7">
    <location>
        <begin position="59"/>
        <end position="68"/>
    </location>
</feature>
<organism evidence="8 9">
    <name type="scientific">Neorhizobium huautlense</name>
    <dbReference type="NCBI Taxonomy" id="67774"/>
    <lineage>
        <taxon>Bacteria</taxon>
        <taxon>Pseudomonadati</taxon>
        <taxon>Pseudomonadota</taxon>
        <taxon>Alphaproteobacteria</taxon>
        <taxon>Hyphomicrobiales</taxon>
        <taxon>Rhizobiaceae</taxon>
        <taxon>Rhizobium/Agrobacterium group</taxon>
        <taxon>Neorhizobium</taxon>
    </lineage>
</organism>
<comment type="subcellular location">
    <subcellularLocation>
        <location evidence="6">Cell inner membrane</location>
    </subcellularLocation>
    <subcellularLocation>
        <location evidence="1">Cell membrane</location>
        <topology evidence="1">Single-pass membrane protein</topology>
    </subcellularLocation>
</comment>
<comment type="caution">
    <text evidence="8">The sequence shown here is derived from an EMBL/GenBank/DDBJ whole genome shotgun (WGS) entry which is preliminary data.</text>
</comment>
<keyword evidence="6" id="KW-0973">c-di-GMP</keyword>
<comment type="pathway">
    <text evidence="6">Glycan metabolism; bacterial cellulose biosynthesis.</text>
</comment>
<comment type="subunit">
    <text evidence="6">Tightly associated with the cellulose synthase catalytic subunit.</text>
</comment>
<reference evidence="8 9" key="1">
    <citation type="submission" date="2023-07" db="EMBL/GenBank/DDBJ databases">
        <title>Sorghum-associated microbial communities from plants grown in Nebraska, USA.</title>
        <authorList>
            <person name="Schachtman D."/>
        </authorList>
    </citation>
    <scope>NUCLEOTIDE SEQUENCE [LARGE SCALE GENOMIC DNA]</scope>
    <source>
        <strain evidence="8 9">DS1307</strain>
    </source>
</reference>
<proteinExistence type="inferred from homology"/>
<gene>
    <name evidence="8" type="ORF">J2T09_005124</name>
</gene>
<evidence type="ECO:0000256" key="4">
    <source>
        <dbReference type="ARBA" id="ARBA00022989"/>
    </source>
</evidence>
<evidence type="ECO:0000256" key="5">
    <source>
        <dbReference type="ARBA" id="ARBA00023136"/>
    </source>
</evidence>
<dbReference type="RefSeq" id="WP_306839844.1">
    <property type="nucleotide sequence ID" value="NZ_JAUSRF010000025.1"/>
</dbReference>
<name>A0ABT9Q0W4_9HYPH</name>
<protein>
    <recommendedName>
        <fullName evidence="6">Cyclic di-GMP-binding protein</fullName>
    </recommendedName>
    <alternativeName>
        <fullName evidence="6">Cellulose synthase regulatory subunit</fullName>
    </alternativeName>
</protein>
<evidence type="ECO:0000256" key="6">
    <source>
        <dbReference type="RuleBase" id="RU365021"/>
    </source>
</evidence>
<dbReference type="Pfam" id="PF03170">
    <property type="entry name" value="BcsB"/>
    <property type="match status" value="1"/>
</dbReference>
<dbReference type="EMBL" id="JAUSRF010000025">
    <property type="protein sequence ID" value="MDP9840337.1"/>
    <property type="molecule type" value="Genomic_DNA"/>
</dbReference>
<accession>A0ABT9Q0W4</accession>
<evidence type="ECO:0000313" key="8">
    <source>
        <dbReference type="EMBL" id="MDP9840337.1"/>
    </source>
</evidence>
<dbReference type="InterPro" id="IPR018513">
    <property type="entry name" value="Cell_synthase_bac"/>
</dbReference>
<evidence type="ECO:0000256" key="1">
    <source>
        <dbReference type="ARBA" id="ARBA00004162"/>
    </source>
</evidence>
<feature type="compositionally biased region" description="Polar residues" evidence="7">
    <location>
        <begin position="39"/>
        <end position="50"/>
    </location>
</feature>
<dbReference type="PANTHER" id="PTHR39083">
    <property type="entry name" value="CYCLIC DI-GMP-BINDING PROTEIN"/>
    <property type="match status" value="1"/>
</dbReference>
<feature type="signal peptide" evidence="6">
    <location>
        <begin position="1"/>
        <end position="20"/>
    </location>
</feature>
<comment type="similarity">
    <text evidence="6">Belongs to the AcsB/BcsB family.</text>
</comment>